<dbReference type="Proteomes" id="UP000789901">
    <property type="component" value="Unassembled WGS sequence"/>
</dbReference>
<name>A0ABN7WPQ6_GIGMA</name>
<proteinExistence type="predicted"/>
<sequence>AVSRVGNGAPKKIPMDIVHWYLLSHILAHWPPLHRPIMWKHLNQNSVNLCGHNA</sequence>
<keyword evidence="2" id="KW-1185">Reference proteome</keyword>
<feature type="non-terminal residue" evidence="1">
    <location>
        <position position="54"/>
    </location>
</feature>
<reference evidence="1 2" key="1">
    <citation type="submission" date="2021-06" db="EMBL/GenBank/DDBJ databases">
        <authorList>
            <person name="Kallberg Y."/>
            <person name="Tangrot J."/>
            <person name="Rosling A."/>
        </authorList>
    </citation>
    <scope>NUCLEOTIDE SEQUENCE [LARGE SCALE GENOMIC DNA]</scope>
    <source>
        <strain evidence="1 2">120-4 pot B 10/14</strain>
    </source>
</reference>
<protein>
    <submittedName>
        <fullName evidence="1">26009_t:CDS:1</fullName>
    </submittedName>
</protein>
<evidence type="ECO:0000313" key="2">
    <source>
        <dbReference type="Proteomes" id="UP000789901"/>
    </source>
</evidence>
<organism evidence="1 2">
    <name type="scientific">Gigaspora margarita</name>
    <dbReference type="NCBI Taxonomy" id="4874"/>
    <lineage>
        <taxon>Eukaryota</taxon>
        <taxon>Fungi</taxon>
        <taxon>Fungi incertae sedis</taxon>
        <taxon>Mucoromycota</taxon>
        <taxon>Glomeromycotina</taxon>
        <taxon>Glomeromycetes</taxon>
        <taxon>Diversisporales</taxon>
        <taxon>Gigasporaceae</taxon>
        <taxon>Gigaspora</taxon>
    </lineage>
</organism>
<gene>
    <name evidence="1" type="ORF">GMARGA_LOCUS33498</name>
</gene>
<comment type="caution">
    <text evidence="1">The sequence shown here is derived from an EMBL/GenBank/DDBJ whole genome shotgun (WGS) entry which is preliminary data.</text>
</comment>
<dbReference type="EMBL" id="CAJVQB010055887">
    <property type="protein sequence ID" value="CAG8837443.1"/>
    <property type="molecule type" value="Genomic_DNA"/>
</dbReference>
<feature type="non-terminal residue" evidence="1">
    <location>
        <position position="1"/>
    </location>
</feature>
<accession>A0ABN7WPQ6</accession>
<evidence type="ECO:0000313" key="1">
    <source>
        <dbReference type="EMBL" id="CAG8837443.1"/>
    </source>
</evidence>